<comment type="caution">
    <text evidence="2">The sequence shown here is derived from an EMBL/GenBank/DDBJ whole genome shotgun (WGS) entry which is preliminary data.</text>
</comment>
<proteinExistence type="predicted"/>
<dbReference type="InterPro" id="IPR027417">
    <property type="entry name" value="P-loop_NTPase"/>
</dbReference>
<accession>A0ABN2TBV3</accession>
<name>A0ABN2TBV3_9MICO</name>
<evidence type="ECO:0008006" key="4">
    <source>
        <dbReference type="Google" id="ProtNLM"/>
    </source>
</evidence>
<feature type="region of interest" description="Disordered" evidence="1">
    <location>
        <begin position="50"/>
        <end position="118"/>
    </location>
</feature>
<reference evidence="2 3" key="1">
    <citation type="journal article" date="2019" name="Int. J. Syst. Evol. Microbiol.">
        <title>The Global Catalogue of Microorganisms (GCM) 10K type strain sequencing project: providing services to taxonomists for standard genome sequencing and annotation.</title>
        <authorList>
            <consortium name="The Broad Institute Genomics Platform"/>
            <consortium name="The Broad Institute Genome Sequencing Center for Infectious Disease"/>
            <person name="Wu L."/>
            <person name="Ma J."/>
        </authorList>
    </citation>
    <scope>NUCLEOTIDE SEQUENCE [LARGE SCALE GENOMIC DNA]</scope>
    <source>
        <strain evidence="2 3">JCM 14546</strain>
    </source>
</reference>
<dbReference type="SUPFAM" id="SSF52540">
    <property type="entry name" value="P-loop containing nucleoside triphosphate hydrolases"/>
    <property type="match status" value="1"/>
</dbReference>
<keyword evidence="3" id="KW-1185">Reference proteome</keyword>
<evidence type="ECO:0000313" key="2">
    <source>
        <dbReference type="EMBL" id="GAA2004343.1"/>
    </source>
</evidence>
<dbReference type="Proteomes" id="UP001500755">
    <property type="component" value="Unassembled WGS sequence"/>
</dbReference>
<evidence type="ECO:0000256" key="1">
    <source>
        <dbReference type="SAM" id="MobiDB-lite"/>
    </source>
</evidence>
<dbReference type="EMBL" id="BAAANO010000011">
    <property type="protein sequence ID" value="GAA2004343.1"/>
    <property type="molecule type" value="Genomic_DNA"/>
</dbReference>
<sequence>MNADPTATFPTSGPAPADSAFSAPPEFTDPSGRGARTLLVLLAGVPGAGKTQTLRALRERTRASRDRTTSTEKSANDRTARRSGPGAPIPPPALIGPSPISTPGRVPTPALRQPRIADPERIRDTLQHLLPGVPYSVLRPFVHVSAHVRAFALVAAGPGAAALMQAPPDGTTRPLLVHDPGTRRWTRSPLLLLALARGWDPVAIFIDVDCEVALAGQHHRGRVVRRWAFDRHWNRWVDLRSRILAGEPLSPGENWPHVRLVSRTEAVGAIEDALACRSEDRSAESMGGTASTT</sequence>
<evidence type="ECO:0000313" key="3">
    <source>
        <dbReference type="Proteomes" id="UP001500755"/>
    </source>
</evidence>
<gene>
    <name evidence="2" type="ORF">GCM10009755_12110</name>
</gene>
<feature type="region of interest" description="Disordered" evidence="1">
    <location>
        <begin position="1"/>
        <end position="33"/>
    </location>
</feature>
<protein>
    <recommendedName>
        <fullName evidence="4">AAA domain-containing protein</fullName>
    </recommendedName>
</protein>
<dbReference type="Gene3D" id="3.40.50.300">
    <property type="entry name" value="P-loop containing nucleotide triphosphate hydrolases"/>
    <property type="match status" value="1"/>
</dbReference>
<feature type="compositionally biased region" description="Low complexity" evidence="1">
    <location>
        <begin position="12"/>
        <end position="25"/>
    </location>
</feature>
<organism evidence="2 3">
    <name type="scientific">Brevibacterium samyangense</name>
    <dbReference type="NCBI Taxonomy" id="366888"/>
    <lineage>
        <taxon>Bacteria</taxon>
        <taxon>Bacillati</taxon>
        <taxon>Actinomycetota</taxon>
        <taxon>Actinomycetes</taxon>
        <taxon>Micrococcales</taxon>
        <taxon>Brevibacteriaceae</taxon>
        <taxon>Brevibacterium</taxon>
    </lineage>
</organism>
<feature type="compositionally biased region" description="Basic and acidic residues" evidence="1">
    <location>
        <begin position="56"/>
        <end position="80"/>
    </location>
</feature>